<dbReference type="RefSeq" id="WP_091970277.1">
    <property type="nucleotide sequence ID" value="NZ_FOGZ01000018.1"/>
</dbReference>
<dbReference type="PROSITE" id="PS00189">
    <property type="entry name" value="LIPOYL"/>
    <property type="match status" value="1"/>
</dbReference>
<reference evidence="9 10" key="1">
    <citation type="submission" date="2016-10" db="EMBL/GenBank/DDBJ databases">
        <authorList>
            <person name="de Groot N.N."/>
        </authorList>
    </citation>
    <scope>NUCLEOTIDE SEQUENCE [LARGE SCALE GENOMIC DNA]</scope>
    <source>
        <strain evidence="9 10">DSM 16859</strain>
    </source>
</reference>
<accession>A0A1H9T3H2</accession>
<dbReference type="STRING" id="64702.SAMN05443377_11837"/>
<comment type="cofactor">
    <cofactor evidence="1 6">
        <name>(R)-lipoate</name>
        <dbReference type="ChEBI" id="CHEBI:83088"/>
    </cofactor>
</comment>
<evidence type="ECO:0000313" key="9">
    <source>
        <dbReference type="EMBL" id="SER91785.1"/>
    </source>
</evidence>
<dbReference type="AlphaFoldDB" id="A0A1H9T3H2"/>
<dbReference type="InterPro" id="IPR011053">
    <property type="entry name" value="Single_hybrid_motif"/>
</dbReference>
<dbReference type="InterPro" id="IPR001078">
    <property type="entry name" value="2-oxoacid_DH_actylTfrase"/>
</dbReference>
<dbReference type="GO" id="GO:0031405">
    <property type="term" value="F:lipoic acid binding"/>
    <property type="evidence" value="ECO:0007669"/>
    <property type="project" value="TreeGrafter"/>
</dbReference>
<keyword evidence="3 6" id="KW-0808">Transferase</keyword>
<dbReference type="PANTHER" id="PTHR43178:SF5">
    <property type="entry name" value="LIPOAMIDE ACYLTRANSFERASE COMPONENT OF BRANCHED-CHAIN ALPHA-KETO ACID DEHYDROGENASE COMPLEX, MITOCHONDRIAL"/>
    <property type="match status" value="1"/>
</dbReference>
<evidence type="ECO:0000256" key="7">
    <source>
        <dbReference type="SAM" id="MobiDB-lite"/>
    </source>
</evidence>
<comment type="similarity">
    <text evidence="2 6">Belongs to the 2-oxoacid dehydrogenase family.</text>
</comment>
<dbReference type="InterPro" id="IPR050743">
    <property type="entry name" value="2-oxoacid_DH_E2_comp"/>
</dbReference>
<feature type="region of interest" description="Disordered" evidence="7">
    <location>
        <begin position="154"/>
        <end position="179"/>
    </location>
</feature>
<keyword evidence="9" id="KW-0670">Pyruvate</keyword>
<protein>
    <recommendedName>
        <fullName evidence="6">Dihydrolipoamide acetyltransferase component of pyruvate dehydrogenase complex</fullName>
        <ecNumber evidence="6">2.3.1.-</ecNumber>
    </recommendedName>
</protein>
<keyword evidence="4 6" id="KW-0450">Lipoyl</keyword>
<sequence>MPEYLMPDAGEGLTEADVVEWHVGLGDHVKVNDPLLDVETAKSVVELPSPFEGVVTAIHVAPGTTVQVGRPIVFIDDGTEAAVAPQAAPAAGVPDRQLDDDAGQIPPELAEALAGGMVGETLVSPELPEPTARDDQESVRPLLVGYGAADEKLVGGATPRRRRSHDVSRRSAPGQPRGDEYIAVDTVRRVTARNVVASRRAKVHTTTFITCDVSETKALVTRLRARREFQGLHVTPLLIWCKAVCLAMRHNPMLNASWAPDADRIVLHHDVNIGIAADTPRGLMVPVLQQAQDRDLVSMAEELTRLVDVAKSGTLQPSDYRNGTFTITNVGGLGLEAGTPIINGPESAILAMGAIARRPWVVGSGDDETIVPRWVTTMSLAFDHRLIDGAVASRFLVDLAALVSDPALAMAY</sequence>
<keyword evidence="10" id="KW-1185">Reference proteome</keyword>
<dbReference type="SUPFAM" id="SSF51230">
    <property type="entry name" value="Single hybrid motif"/>
    <property type="match status" value="1"/>
</dbReference>
<dbReference type="InterPro" id="IPR003016">
    <property type="entry name" value="2-oxoA_DH_lipoyl-BS"/>
</dbReference>
<name>A0A1H9T3H2_9ACTN</name>
<evidence type="ECO:0000256" key="4">
    <source>
        <dbReference type="ARBA" id="ARBA00022823"/>
    </source>
</evidence>
<dbReference type="Gene3D" id="3.30.559.10">
    <property type="entry name" value="Chloramphenicol acetyltransferase-like domain"/>
    <property type="match status" value="1"/>
</dbReference>
<dbReference type="EC" id="2.3.1.-" evidence="6"/>
<dbReference type="GO" id="GO:0005737">
    <property type="term" value="C:cytoplasm"/>
    <property type="evidence" value="ECO:0007669"/>
    <property type="project" value="TreeGrafter"/>
</dbReference>
<dbReference type="CDD" id="cd06849">
    <property type="entry name" value="lipoyl_domain"/>
    <property type="match status" value="1"/>
</dbReference>
<dbReference type="SUPFAM" id="SSF52777">
    <property type="entry name" value="CoA-dependent acyltransferases"/>
    <property type="match status" value="1"/>
</dbReference>
<keyword evidence="5 6" id="KW-0012">Acyltransferase</keyword>
<dbReference type="PANTHER" id="PTHR43178">
    <property type="entry name" value="DIHYDROLIPOAMIDE ACETYLTRANSFERASE COMPONENT OF PYRUVATE DEHYDROGENASE COMPLEX"/>
    <property type="match status" value="1"/>
</dbReference>
<evidence type="ECO:0000259" key="8">
    <source>
        <dbReference type="PROSITE" id="PS50968"/>
    </source>
</evidence>
<evidence type="ECO:0000256" key="2">
    <source>
        <dbReference type="ARBA" id="ARBA00007317"/>
    </source>
</evidence>
<evidence type="ECO:0000256" key="3">
    <source>
        <dbReference type="ARBA" id="ARBA00022679"/>
    </source>
</evidence>
<dbReference type="InterPro" id="IPR000089">
    <property type="entry name" value="Biotin_lipoyl"/>
</dbReference>
<dbReference type="EMBL" id="FOGZ01000018">
    <property type="protein sequence ID" value="SER91785.1"/>
    <property type="molecule type" value="Genomic_DNA"/>
</dbReference>
<proteinExistence type="inferred from homology"/>
<evidence type="ECO:0000256" key="5">
    <source>
        <dbReference type="ARBA" id="ARBA00023315"/>
    </source>
</evidence>
<dbReference type="GO" id="GO:0016407">
    <property type="term" value="F:acetyltransferase activity"/>
    <property type="evidence" value="ECO:0007669"/>
    <property type="project" value="TreeGrafter"/>
</dbReference>
<dbReference type="OrthoDB" id="9805770at2"/>
<dbReference type="PROSITE" id="PS50968">
    <property type="entry name" value="BIOTINYL_LIPOYL"/>
    <property type="match status" value="1"/>
</dbReference>
<dbReference type="Pfam" id="PF00198">
    <property type="entry name" value="2-oxoacid_dh"/>
    <property type="match status" value="1"/>
</dbReference>
<dbReference type="InterPro" id="IPR023213">
    <property type="entry name" value="CAT-like_dom_sf"/>
</dbReference>
<dbReference type="Proteomes" id="UP000198815">
    <property type="component" value="Unassembled WGS sequence"/>
</dbReference>
<organism evidence="9 10">
    <name type="scientific">Propionibacterium cyclohexanicum</name>
    <dbReference type="NCBI Taxonomy" id="64702"/>
    <lineage>
        <taxon>Bacteria</taxon>
        <taxon>Bacillati</taxon>
        <taxon>Actinomycetota</taxon>
        <taxon>Actinomycetes</taxon>
        <taxon>Propionibacteriales</taxon>
        <taxon>Propionibacteriaceae</taxon>
        <taxon>Propionibacterium</taxon>
    </lineage>
</organism>
<gene>
    <name evidence="9" type="ORF">SAMN05443377_11837</name>
</gene>
<dbReference type="Pfam" id="PF00364">
    <property type="entry name" value="Biotin_lipoyl"/>
    <property type="match status" value="1"/>
</dbReference>
<evidence type="ECO:0000256" key="6">
    <source>
        <dbReference type="RuleBase" id="RU003423"/>
    </source>
</evidence>
<feature type="domain" description="Lipoyl-binding" evidence="8">
    <location>
        <begin position="1"/>
        <end position="76"/>
    </location>
</feature>
<evidence type="ECO:0000313" key="10">
    <source>
        <dbReference type="Proteomes" id="UP000198815"/>
    </source>
</evidence>
<dbReference type="Gene3D" id="2.40.50.100">
    <property type="match status" value="1"/>
</dbReference>
<evidence type="ECO:0000256" key="1">
    <source>
        <dbReference type="ARBA" id="ARBA00001938"/>
    </source>
</evidence>